<dbReference type="Pfam" id="PF01130">
    <property type="entry name" value="CD36"/>
    <property type="match status" value="2"/>
</dbReference>
<evidence type="ECO:0000256" key="3">
    <source>
        <dbReference type="ARBA" id="ARBA00022692"/>
    </source>
</evidence>
<dbReference type="GO" id="GO:0005044">
    <property type="term" value="F:scavenger receptor activity"/>
    <property type="evidence" value="ECO:0007669"/>
    <property type="project" value="TreeGrafter"/>
</dbReference>
<gene>
    <name evidence="8" type="ORF">THRCLA_08425</name>
</gene>
<evidence type="ECO:0000256" key="5">
    <source>
        <dbReference type="ARBA" id="ARBA00023136"/>
    </source>
</evidence>
<keyword evidence="9" id="KW-1185">Reference proteome</keyword>
<dbReference type="PANTHER" id="PTHR11923">
    <property type="entry name" value="SCAVENGER RECEPTOR CLASS B TYPE-1 SR-B1"/>
    <property type="match status" value="1"/>
</dbReference>
<dbReference type="STRING" id="74557.A0A1V9Z6I0"/>
<comment type="subcellular location">
    <subcellularLocation>
        <location evidence="1">Membrane</location>
    </subcellularLocation>
</comment>
<proteinExistence type="inferred from homology"/>
<evidence type="ECO:0000256" key="4">
    <source>
        <dbReference type="ARBA" id="ARBA00022989"/>
    </source>
</evidence>
<evidence type="ECO:0000313" key="9">
    <source>
        <dbReference type="Proteomes" id="UP000243217"/>
    </source>
</evidence>
<dbReference type="PANTHER" id="PTHR11923:SF51">
    <property type="entry name" value="LYSOSOME MEMBRANE PROTEIN 2"/>
    <property type="match status" value="1"/>
</dbReference>
<comment type="similarity">
    <text evidence="2">Belongs to the CD36 family.</text>
</comment>
<dbReference type="GO" id="GO:0016020">
    <property type="term" value="C:membrane"/>
    <property type="evidence" value="ECO:0007669"/>
    <property type="project" value="UniProtKB-SubCell"/>
</dbReference>
<keyword evidence="4 7" id="KW-1133">Transmembrane helix</keyword>
<keyword evidence="3 7" id="KW-0812">Transmembrane</keyword>
<dbReference type="OrthoDB" id="514335at2759"/>
<evidence type="ECO:0000256" key="2">
    <source>
        <dbReference type="ARBA" id="ARBA00010532"/>
    </source>
</evidence>
<evidence type="ECO:0000256" key="7">
    <source>
        <dbReference type="SAM" id="Phobius"/>
    </source>
</evidence>
<evidence type="ECO:0000313" key="8">
    <source>
        <dbReference type="EMBL" id="OQR93551.1"/>
    </source>
</evidence>
<organism evidence="8 9">
    <name type="scientific">Thraustotheca clavata</name>
    <dbReference type="NCBI Taxonomy" id="74557"/>
    <lineage>
        <taxon>Eukaryota</taxon>
        <taxon>Sar</taxon>
        <taxon>Stramenopiles</taxon>
        <taxon>Oomycota</taxon>
        <taxon>Saprolegniomycetes</taxon>
        <taxon>Saprolegniales</taxon>
        <taxon>Achlyaceae</taxon>
        <taxon>Thraustotheca</taxon>
    </lineage>
</organism>
<name>A0A1V9Z6I0_9STRA</name>
<comment type="caution">
    <text evidence="8">The sequence shown here is derived from an EMBL/GenBank/DDBJ whole genome shotgun (WGS) entry which is preliminary data.</text>
</comment>
<feature type="transmembrane region" description="Helical" evidence="7">
    <location>
        <begin position="2178"/>
        <end position="2197"/>
    </location>
</feature>
<dbReference type="EMBL" id="JNBS01002245">
    <property type="protein sequence ID" value="OQR93551.1"/>
    <property type="molecule type" value="Genomic_DNA"/>
</dbReference>
<keyword evidence="6" id="KW-0325">Glycoprotein</keyword>
<reference evidence="8 9" key="1">
    <citation type="journal article" date="2014" name="Genome Biol. Evol.">
        <title>The secreted proteins of Achlya hypogyna and Thraustotheca clavata identify the ancestral oomycete secretome and reveal gene acquisitions by horizontal gene transfer.</title>
        <authorList>
            <person name="Misner I."/>
            <person name="Blouin N."/>
            <person name="Leonard G."/>
            <person name="Richards T.A."/>
            <person name="Lane C.E."/>
        </authorList>
    </citation>
    <scope>NUCLEOTIDE SEQUENCE [LARGE SCALE GENOMIC DNA]</scope>
    <source>
        <strain evidence="8 9">ATCC 34112</strain>
    </source>
</reference>
<dbReference type="PRINTS" id="PR01609">
    <property type="entry name" value="CD36FAMILY"/>
</dbReference>
<evidence type="ECO:0000256" key="1">
    <source>
        <dbReference type="ARBA" id="ARBA00004370"/>
    </source>
</evidence>
<dbReference type="Proteomes" id="UP000243217">
    <property type="component" value="Unassembled WGS sequence"/>
</dbReference>
<dbReference type="InterPro" id="IPR002159">
    <property type="entry name" value="CD36_fam"/>
</dbReference>
<dbReference type="GO" id="GO:0005737">
    <property type="term" value="C:cytoplasm"/>
    <property type="evidence" value="ECO:0007669"/>
    <property type="project" value="TreeGrafter"/>
</dbReference>
<sequence length="2241" mass="243253">MCFLVGISLIVSGIILISYGSVYLTYGAQRIAAVKSANFVPDPLFAGYSAFVQSPGVVFAWQTPQLRSYYVFNITNIDQVLAGNALPNVQQLGPYVYNESSTKYNIQLNTSYVSYSVANTYQFNAVRSNGSANDTIVTVNTTYARTLAKLQNAGFSERLLVASFAQTRLSAYQAYLQGPMIANTKQRLLGPYLNKMYQTVRANALPSVLGKYRDQVASQMLPNNLVHLSATLRQSYVPTLLESMYQSFLVNYVPATLSTHLTTLAQQSVPRVLCNLQNRLVVEAVPTMLAQRNQELITQAVPTVLTTILSRMPGYITFPYFARDMMEEACFEAVPSMLSTIKAGIVKSFSDQGQSPADAQKNTVLQWINTNGQWTDLDNLVGGNPTGSSRYGFELNSITVSDPYISLSVSSDVGNLLLGTASNKDFSLVDYTATDTTHGFGLWKRVVAMDASAIASVLSGINNEIADPKNFITQVQILGIRAYILSWSKGAVLHRDRQRYWATSYSQRNSLSSTEPNVDVDWYTTGVQSGFNLPTTNLALTDSQCAQLWNVQISPSFLDPLGYITWNAAASSSSAQSTLKTTFGLSTTQLNGILAWIQALTTSHTAVTNALRHWGLGGTCSTPFNNVTSCTMYNLEPSQSSVVGFELSNSANLSWPAPLVANLWDNTQTSSFLNSAGYQSWLNVGLLPTGLSSMTTTLNGLNLGTVTEDHVRQVLVWLQSWQSNQLLIQGMQQYWRDPTTFPMLPTSNLASLSTFLLNRPSLSAAVALYFWNPSSTYSMLNVQGYATWMTSNVLQSTILTAINGALTNICSQLVGGANSALFATQLVGSCSNLQLADITAIAAYIQAQNADSYMVQSFRNQWRCGMTTWNIELYRNGFELGLELCMNSSCNLAQVNGTICVVPTAASALWDASNSISFLNPQVYQSTWLALSSSNAAAATAAKVAITSGLGQSQWQPWMDVILQWLTSWTTSDYTTRDVLGLWLRSSCTATPTVVSQSFTPATTSNLSCSPSTTTTSNATEYTSALVGGRPNTYFAANYAESSYTDTPNIGLTLTTVAITCSGNTQTTTTTVKIVTSPICLMSDVTPELSGIQYGFELGIATTTISTTLVRQLWNATQPFSFLNMTSLSQYWVPASINAAKAAQLLSLIQVTSPGLTSVDLGSVIQWLTNWRQNQLMALYAIKQWVNPSTTATPFNLDPTGASNFTGFELRWLPAMSATTYPTIAQAQYLWGINSPYSFVNANGFNAWVQAYSGLLPGSEYLLDPFVNFPQSAQTTQVGNAAVITAIQSASGLTQAQIQAISQWLLSWTSHSFLWSVIMQQWLTSSTVFSTSPQALHLTALDSTGSITSLTGFEVATSATTSLTMTQAQQLWTISNAYSFLNPNMLIIWCFCHPTVAIACPHLSDASGLLSTTANTAALRTLNRYLGMYPKFKMDTSSPAAQALRFLSTVTGITSADITTIAVWLFGTAKSSFYRFLLQQQWANAGLAIYSEGFGYELSYIYNTSAIVPRNATSSIMISNSPTCAAIDALTAATLWDSTSATSFLNTGGLAAWLGGTVTIPSLLSCQKTQIVNWLASWQLHPFLRQYVEYNWYANPVVCTQSLYGCGQGFELSVPSMVNSSVVGTVATIVWDPQSTFSFLNPTGVQIWKTLLGGCQSSFNNGSCNTATIALPSANTFLVSTFSSLLAPVLVSDVRSAVYLVGQIWLIQMLDNSAFTSYVLQTTESTSIPSLAMQQFVNASVLSINISGDIGFATQKDIMSQVVWNTTTNQLGNSTLPLLPGFPELSVYCARQPTTFGVTPSCQLGKSYFLDANSCFGLFAGWNDQTMIPVNGHSIARGVIVLDVFLAQPFTSSANCVAQRKTIALAFPSFNVSTFNCIGINNNQNYLLNIPGLQPFQFTSLAPILDLQAYIKYSASVFQYPGSIANLYLGGLFVQTTVQSLLWQTATTSTLALSNIVFGPGDILTAPLTANVTSSQANSSTSITTYTFNVNSDAGMYGCLAALNNAPDPNNCTTSDGSILGSAATANQISFLWQAQNRYLTYNYSGDIRWIGVSTRRYFEANPQLWNASAIYDSLPVLSSPPHLMNISTSMVFATGMVPNFNLHQRLLDVEPLSGITLHKRDTWQLNVLAPATWLWHQAVQTSYIPLTWIVAEQAVTPSNIGPYKELSQPGPVAPEKVAIWEIVSGIVFVGLGFQFLRMLSRARYKDALLVKPVGEMPPVPNAEVADALNATELDSKTKCI</sequence>
<accession>A0A1V9Z6I0</accession>
<protein>
    <submittedName>
        <fullName evidence="8">Uncharacterized protein</fullName>
    </submittedName>
</protein>
<evidence type="ECO:0000256" key="6">
    <source>
        <dbReference type="ARBA" id="ARBA00023180"/>
    </source>
</evidence>
<keyword evidence="5 7" id="KW-0472">Membrane</keyword>